<sequence length="76" mass="8823">MHSHRLPRRDDHPTGLETVAEELTAPVDFHVADEETDRRFVVDQTGQIYVHGEDGLEDEPFLNISDRMVDLMEEFD</sequence>
<proteinExistence type="predicted"/>
<reference evidence="1 2" key="1">
    <citation type="journal article" date="2019" name="Int. J. Syst. Evol. Microbiol.">
        <title>The Global Catalogue of Microorganisms (GCM) 10K type strain sequencing project: providing services to taxonomists for standard genome sequencing and annotation.</title>
        <authorList>
            <consortium name="The Broad Institute Genomics Platform"/>
            <consortium name="The Broad Institute Genome Sequencing Center for Infectious Disease"/>
            <person name="Wu L."/>
            <person name="Ma J."/>
        </authorList>
    </citation>
    <scope>NUCLEOTIDE SEQUENCE [LARGE SCALE GENOMIC DNA]</scope>
    <source>
        <strain evidence="1 2">LMG 29247</strain>
    </source>
</reference>
<gene>
    <name evidence="1" type="ORF">ACFQE6_14040</name>
</gene>
<dbReference type="AlphaFoldDB" id="A0ABD5SQT4"/>
<name>A0ABD5SQT4_9EURY</name>
<dbReference type="Gene3D" id="2.120.10.30">
    <property type="entry name" value="TolB, C-terminal domain"/>
    <property type="match status" value="1"/>
</dbReference>
<organism evidence="1 2">
    <name type="scientific">Natrinema soli</name>
    <dbReference type="NCBI Taxonomy" id="1930624"/>
    <lineage>
        <taxon>Archaea</taxon>
        <taxon>Methanobacteriati</taxon>
        <taxon>Methanobacteriota</taxon>
        <taxon>Stenosarchaea group</taxon>
        <taxon>Halobacteria</taxon>
        <taxon>Halobacteriales</taxon>
        <taxon>Natrialbaceae</taxon>
        <taxon>Natrinema</taxon>
    </lineage>
</organism>
<dbReference type="RefSeq" id="WP_337959469.1">
    <property type="nucleotide sequence ID" value="NZ_JBHSWV010000211.1"/>
</dbReference>
<dbReference type="InterPro" id="IPR011042">
    <property type="entry name" value="6-blade_b-propeller_TolB-like"/>
</dbReference>
<dbReference type="Proteomes" id="UP001596383">
    <property type="component" value="Unassembled WGS sequence"/>
</dbReference>
<protein>
    <submittedName>
        <fullName evidence="1">Uncharacterized protein</fullName>
    </submittedName>
</protein>
<keyword evidence="2" id="KW-1185">Reference proteome</keyword>
<comment type="caution">
    <text evidence="1">The sequence shown here is derived from an EMBL/GenBank/DDBJ whole genome shotgun (WGS) entry which is preliminary data.</text>
</comment>
<evidence type="ECO:0000313" key="2">
    <source>
        <dbReference type="Proteomes" id="UP001596383"/>
    </source>
</evidence>
<accession>A0ABD5SQT4</accession>
<dbReference type="EMBL" id="JBHSWV010000211">
    <property type="protein sequence ID" value="MFC6766071.1"/>
    <property type="molecule type" value="Genomic_DNA"/>
</dbReference>
<evidence type="ECO:0000313" key="1">
    <source>
        <dbReference type="EMBL" id="MFC6766071.1"/>
    </source>
</evidence>